<evidence type="ECO:0000256" key="5">
    <source>
        <dbReference type="SAM" id="MobiDB-lite"/>
    </source>
</evidence>
<dbReference type="PANTHER" id="PTHR43094">
    <property type="entry name" value="AMINOTRANSFERASE"/>
    <property type="match status" value="1"/>
</dbReference>
<protein>
    <submittedName>
        <fullName evidence="6">PLP-dependent transferase</fullName>
    </submittedName>
</protein>
<feature type="region of interest" description="Disordered" evidence="5">
    <location>
        <begin position="1"/>
        <end position="20"/>
    </location>
</feature>
<evidence type="ECO:0000313" key="7">
    <source>
        <dbReference type="Proteomes" id="UP000800235"/>
    </source>
</evidence>
<dbReference type="CDD" id="cd00610">
    <property type="entry name" value="OAT_like"/>
    <property type="match status" value="1"/>
</dbReference>
<dbReference type="AlphaFoldDB" id="A0A9P4NU50"/>
<comment type="caution">
    <text evidence="6">The sequence shown here is derived from an EMBL/GenBank/DDBJ whole genome shotgun (WGS) entry which is preliminary data.</text>
</comment>
<keyword evidence="7" id="KW-1185">Reference proteome</keyword>
<evidence type="ECO:0000256" key="2">
    <source>
        <dbReference type="ARBA" id="ARBA00008954"/>
    </source>
</evidence>
<dbReference type="GO" id="GO:0008483">
    <property type="term" value="F:transaminase activity"/>
    <property type="evidence" value="ECO:0007669"/>
    <property type="project" value="InterPro"/>
</dbReference>
<dbReference type="Proteomes" id="UP000800235">
    <property type="component" value="Unassembled WGS sequence"/>
</dbReference>
<dbReference type="Gene3D" id="3.90.1150.10">
    <property type="entry name" value="Aspartate Aminotransferase, domain 1"/>
    <property type="match status" value="1"/>
</dbReference>
<dbReference type="InterPro" id="IPR015424">
    <property type="entry name" value="PyrdxlP-dep_Trfase"/>
</dbReference>
<gene>
    <name evidence="6" type="ORF">EJ08DRAFT_587531</name>
</gene>
<organism evidence="6 7">
    <name type="scientific">Tothia fuscella</name>
    <dbReference type="NCBI Taxonomy" id="1048955"/>
    <lineage>
        <taxon>Eukaryota</taxon>
        <taxon>Fungi</taxon>
        <taxon>Dikarya</taxon>
        <taxon>Ascomycota</taxon>
        <taxon>Pezizomycotina</taxon>
        <taxon>Dothideomycetes</taxon>
        <taxon>Pleosporomycetidae</taxon>
        <taxon>Venturiales</taxon>
        <taxon>Cylindrosympodiaceae</taxon>
        <taxon>Tothia</taxon>
    </lineage>
</organism>
<dbReference type="InterPro" id="IPR015421">
    <property type="entry name" value="PyrdxlP-dep_Trfase_major"/>
</dbReference>
<comment type="similarity">
    <text evidence="2 4">Belongs to the class-III pyridoxal-phosphate-dependent aminotransferase family.</text>
</comment>
<dbReference type="NCBIfam" id="NF005685">
    <property type="entry name" value="PRK07483.1"/>
    <property type="match status" value="1"/>
</dbReference>
<evidence type="ECO:0000256" key="3">
    <source>
        <dbReference type="ARBA" id="ARBA00022898"/>
    </source>
</evidence>
<accession>A0A9P4NU50</accession>
<dbReference type="Gene3D" id="3.40.640.10">
    <property type="entry name" value="Type I PLP-dependent aspartate aminotransferase-like (Major domain)"/>
    <property type="match status" value="1"/>
</dbReference>
<dbReference type="GO" id="GO:0005829">
    <property type="term" value="C:cytosol"/>
    <property type="evidence" value="ECO:0007669"/>
    <property type="project" value="TreeGrafter"/>
</dbReference>
<sequence>MIQTPPTSKEPPSNTNTTTPSHVLHRSLHHTPHAVTSASGLYLHLSNGQRILDATGGAAVSCLGHGNTCVKNAIAKQMDVVSYCHSLFYSTNVAEELAEELCKGTGGEMTRVFVVSSGSEAIEASMKLARQYYLELSPPQKGRYKFIARKESYHGTTLGALSMGGHVARRSLYEPMLLDNISRVSYCNAYRGVNDGESEADYVARLAQELDDEFVKQGPESVCAFVAEPVVGAALGCVPAVAGYFKAIKSICDKHGALLIFDEIMSGMGRSGTLHAWQQEGVVPDIQAVGKGLGGGYAPVAGLLINKRVVDVLERGSGAFSHGQTYQGHPIACAAALEVQRIIREEGLVDNVRVMGGLLGRLLGERLGGHECVGDVRGKGLFWGIEFVKDKATKEPFDTREAIAMGVHEKGMEEKYGISLYPGTGSVDGKYGDHIIISPAYTVTEQDIKLIVDKAVAVIEDFFAERRV</sequence>
<dbReference type="FunFam" id="3.40.640.10:FF:000004">
    <property type="entry name" value="Acetylornithine aminotransferase"/>
    <property type="match status" value="1"/>
</dbReference>
<dbReference type="InterPro" id="IPR015422">
    <property type="entry name" value="PyrdxlP-dep_Trfase_small"/>
</dbReference>
<dbReference type="PANTHER" id="PTHR43094:SF1">
    <property type="entry name" value="AMINOTRANSFERASE CLASS-III"/>
    <property type="match status" value="1"/>
</dbReference>
<keyword evidence="3 4" id="KW-0663">Pyridoxal phosphate</keyword>
<evidence type="ECO:0000256" key="4">
    <source>
        <dbReference type="RuleBase" id="RU003560"/>
    </source>
</evidence>
<dbReference type="EMBL" id="MU007032">
    <property type="protein sequence ID" value="KAF2431403.1"/>
    <property type="molecule type" value="Genomic_DNA"/>
</dbReference>
<evidence type="ECO:0000313" key="6">
    <source>
        <dbReference type="EMBL" id="KAF2431403.1"/>
    </source>
</evidence>
<evidence type="ECO:0000256" key="1">
    <source>
        <dbReference type="ARBA" id="ARBA00001933"/>
    </source>
</evidence>
<dbReference type="InterPro" id="IPR005814">
    <property type="entry name" value="Aminotrans_3"/>
</dbReference>
<proteinExistence type="inferred from homology"/>
<keyword evidence="6" id="KW-0808">Transferase</keyword>
<name>A0A9P4NU50_9PEZI</name>
<dbReference type="SUPFAM" id="SSF53383">
    <property type="entry name" value="PLP-dependent transferases"/>
    <property type="match status" value="1"/>
</dbReference>
<dbReference type="GO" id="GO:0030170">
    <property type="term" value="F:pyridoxal phosphate binding"/>
    <property type="evidence" value="ECO:0007669"/>
    <property type="project" value="InterPro"/>
</dbReference>
<reference evidence="6" key="1">
    <citation type="journal article" date="2020" name="Stud. Mycol.">
        <title>101 Dothideomycetes genomes: a test case for predicting lifestyles and emergence of pathogens.</title>
        <authorList>
            <person name="Haridas S."/>
            <person name="Albert R."/>
            <person name="Binder M."/>
            <person name="Bloem J."/>
            <person name="Labutti K."/>
            <person name="Salamov A."/>
            <person name="Andreopoulos B."/>
            <person name="Baker S."/>
            <person name="Barry K."/>
            <person name="Bills G."/>
            <person name="Bluhm B."/>
            <person name="Cannon C."/>
            <person name="Castanera R."/>
            <person name="Culley D."/>
            <person name="Daum C."/>
            <person name="Ezra D."/>
            <person name="Gonzalez J."/>
            <person name="Henrissat B."/>
            <person name="Kuo A."/>
            <person name="Liang C."/>
            <person name="Lipzen A."/>
            <person name="Lutzoni F."/>
            <person name="Magnuson J."/>
            <person name="Mondo S."/>
            <person name="Nolan M."/>
            <person name="Ohm R."/>
            <person name="Pangilinan J."/>
            <person name="Park H.-J."/>
            <person name="Ramirez L."/>
            <person name="Alfaro M."/>
            <person name="Sun H."/>
            <person name="Tritt A."/>
            <person name="Yoshinaga Y."/>
            <person name="Zwiers L.-H."/>
            <person name="Turgeon B."/>
            <person name="Goodwin S."/>
            <person name="Spatafora J."/>
            <person name="Crous P."/>
            <person name="Grigoriev I."/>
        </authorList>
    </citation>
    <scope>NUCLEOTIDE SEQUENCE</scope>
    <source>
        <strain evidence="6">CBS 130266</strain>
    </source>
</reference>
<dbReference type="OrthoDB" id="5419315at2759"/>
<comment type="cofactor">
    <cofactor evidence="1">
        <name>pyridoxal 5'-phosphate</name>
        <dbReference type="ChEBI" id="CHEBI:597326"/>
    </cofactor>
</comment>
<dbReference type="Pfam" id="PF00202">
    <property type="entry name" value="Aminotran_3"/>
    <property type="match status" value="1"/>
</dbReference>